<organism evidence="16 17">
    <name type="scientific">Hyphococcus lacteus</name>
    <dbReference type="NCBI Taxonomy" id="3143536"/>
    <lineage>
        <taxon>Bacteria</taxon>
        <taxon>Pseudomonadati</taxon>
        <taxon>Pseudomonadota</taxon>
        <taxon>Alphaproteobacteria</taxon>
        <taxon>Parvularculales</taxon>
        <taxon>Parvularculaceae</taxon>
        <taxon>Hyphococcus</taxon>
    </lineage>
</organism>
<accession>A0ABV3ZBI2</accession>
<evidence type="ECO:0000259" key="15">
    <source>
        <dbReference type="Pfam" id="PF07715"/>
    </source>
</evidence>
<keyword evidence="2 9" id="KW-0813">Transport</keyword>
<dbReference type="Pfam" id="PF00593">
    <property type="entry name" value="TonB_dep_Rec_b-barrel"/>
    <property type="match status" value="1"/>
</dbReference>
<reference evidence="16 17" key="1">
    <citation type="submission" date="2024-05" db="EMBL/GenBank/DDBJ databases">
        <title>Three bacterial strains, DH-69, EH-24, and ECK-19 isolated from coastal sediments.</title>
        <authorList>
            <person name="Ye Y.-Q."/>
            <person name="Du Z.-J."/>
        </authorList>
    </citation>
    <scope>NUCLEOTIDE SEQUENCE [LARGE SCALE GENOMIC DNA]</scope>
    <source>
        <strain evidence="16 17">ECK-19</strain>
    </source>
</reference>
<dbReference type="PROSITE" id="PS00430">
    <property type="entry name" value="TONB_DEPENDENT_REC_1"/>
    <property type="match status" value="1"/>
</dbReference>
<dbReference type="EMBL" id="JBEHZE010000002">
    <property type="protein sequence ID" value="MEX6634741.1"/>
    <property type="molecule type" value="Genomic_DNA"/>
</dbReference>
<feature type="domain" description="TonB-dependent receptor plug" evidence="15">
    <location>
        <begin position="48"/>
        <end position="161"/>
    </location>
</feature>
<dbReference type="InterPro" id="IPR039426">
    <property type="entry name" value="TonB-dep_rcpt-like"/>
</dbReference>
<dbReference type="SUPFAM" id="SSF56935">
    <property type="entry name" value="Porins"/>
    <property type="match status" value="1"/>
</dbReference>
<keyword evidence="16" id="KW-0675">Receptor</keyword>
<dbReference type="Pfam" id="PF07715">
    <property type="entry name" value="Plug"/>
    <property type="match status" value="1"/>
</dbReference>
<dbReference type="Proteomes" id="UP001560685">
    <property type="component" value="Unassembled WGS sequence"/>
</dbReference>
<evidence type="ECO:0000256" key="13">
    <source>
        <dbReference type="SAM" id="SignalP"/>
    </source>
</evidence>
<evidence type="ECO:0000259" key="14">
    <source>
        <dbReference type="Pfam" id="PF00593"/>
    </source>
</evidence>
<evidence type="ECO:0000256" key="12">
    <source>
        <dbReference type="SAM" id="MobiDB-lite"/>
    </source>
</evidence>
<evidence type="ECO:0000256" key="10">
    <source>
        <dbReference type="PROSITE-ProRule" id="PRU10143"/>
    </source>
</evidence>
<gene>
    <name evidence="16" type="ORF">ABFZ84_14415</name>
</gene>
<evidence type="ECO:0000256" key="6">
    <source>
        <dbReference type="ARBA" id="ARBA00023077"/>
    </source>
</evidence>
<keyword evidence="6 10" id="KW-0798">TonB box</keyword>
<proteinExistence type="inferred from homology"/>
<comment type="subcellular location">
    <subcellularLocation>
        <location evidence="1 9">Cell outer membrane</location>
        <topology evidence="1 9">Multi-pass membrane protein</topology>
    </subcellularLocation>
</comment>
<dbReference type="PANTHER" id="PTHR47234">
    <property type="match status" value="1"/>
</dbReference>
<keyword evidence="7 9" id="KW-0472">Membrane</keyword>
<evidence type="ECO:0000256" key="11">
    <source>
        <dbReference type="RuleBase" id="RU003357"/>
    </source>
</evidence>
<keyword evidence="5 13" id="KW-0732">Signal</keyword>
<feature type="domain" description="TonB-dependent receptor-like beta-barrel" evidence="14">
    <location>
        <begin position="404"/>
        <end position="914"/>
    </location>
</feature>
<comment type="caution">
    <text evidence="16">The sequence shown here is derived from an EMBL/GenBank/DDBJ whole genome shotgun (WGS) entry which is preliminary data.</text>
</comment>
<feature type="region of interest" description="Disordered" evidence="12">
    <location>
        <begin position="823"/>
        <end position="842"/>
    </location>
</feature>
<protein>
    <submittedName>
        <fullName evidence="16">TonB-dependent receptor</fullName>
    </submittedName>
</protein>
<dbReference type="PROSITE" id="PS52016">
    <property type="entry name" value="TONB_DEPENDENT_REC_3"/>
    <property type="match status" value="1"/>
</dbReference>
<comment type="similarity">
    <text evidence="9 11">Belongs to the TonB-dependent receptor family.</text>
</comment>
<evidence type="ECO:0000256" key="3">
    <source>
        <dbReference type="ARBA" id="ARBA00022452"/>
    </source>
</evidence>
<evidence type="ECO:0000256" key="5">
    <source>
        <dbReference type="ARBA" id="ARBA00022729"/>
    </source>
</evidence>
<dbReference type="InterPro" id="IPR036942">
    <property type="entry name" value="Beta-barrel_TonB_sf"/>
</dbReference>
<dbReference type="Gene3D" id="2.170.130.10">
    <property type="entry name" value="TonB-dependent receptor, plug domain"/>
    <property type="match status" value="1"/>
</dbReference>
<name>A0ABV3ZBI2_9PROT</name>
<dbReference type="InterPro" id="IPR012910">
    <property type="entry name" value="Plug_dom"/>
</dbReference>
<keyword evidence="17" id="KW-1185">Reference proteome</keyword>
<feature type="chain" id="PRO_5046083078" evidence="13">
    <location>
        <begin position="22"/>
        <end position="953"/>
    </location>
</feature>
<feature type="signal peptide" evidence="13">
    <location>
        <begin position="1"/>
        <end position="21"/>
    </location>
</feature>
<feature type="short sequence motif" description="TonB box" evidence="10">
    <location>
        <begin position="34"/>
        <end position="40"/>
    </location>
</feature>
<evidence type="ECO:0000256" key="2">
    <source>
        <dbReference type="ARBA" id="ARBA00022448"/>
    </source>
</evidence>
<evidence type="ECO:0000256" key="7">
    <source>
        <dbReference type="ARBA" id="ARBA00023136"/>
    </source>
</evidence>
<sequence>MLRLVPAMMGGVSLLAIGAQATAQEAGASSNDDTIVVTGSRIVRDGYSAPTPVTVVTTEELTRTAPGGIADGLNQLPQFAMDASTQNTGNQATNNGAGNFLNLRGLGSVRNLILLDGQRIPPTTFNGTVDVNIIPSALVERVEVVTGGASAQYGSDAVSGVINYILDKDYNGLKGQVQGGLSGYGDDKSFKASIAGGFDVLGDRGHVLFSYDHYERDGLPRNEMRPRGGEWWGRVGNGTEAAPYRNQINVLYQTGTFGTLFPYAENFAVNDGNPLEGMHFLPNGQLVPFDPGISPPGTSNKGIGGDGSPSIGHTLTGSQLTDQFFGRFDFEVGSNVNAFAQLSFTESRNKYVTIGSGTQTNAIYVYADNAYLPPAAAAALAGYVGRDGIAGTEDDARVGAGRIHADQPFKEVDALSNAYTFLTGLEGTVGDFNWKATYAYGDTILRSSHAGNFYQQRFFASFDAVRDPDGNIVCNITLTNPGLMDDCRPINWFGEGSPSQADMDWVSGFSKFNVKQNMHIVAGEFSGDAFDLPAGPVSFAVGGEYRKQKLNQTSNSNPAIETSTEGLRTNVASRINKYNSTNVGIASGAYSVREAFIEAAVPILSGHQFAENLDFNGAFRYTDYSTSGGVKTWKLGMSWTPFSDLRFRYTRSRDIRAPTLFELYAGDQAARGGFFDPLSGRNDNIITLSGGNPNLTPEIGNTHTAGVVWQPSSIPGLSASVDYFNIKITDAISRLNRTAVNDECIVSGGTSTLCQYVVRPYPFDYSPASDNFPVSVRALSINQALLAVSGLDYELSYNFGMQPFGRDANIGLRLLGSYVPNRTTQADANSAPRDVHNKENDPTHRINLSATYQDGPFGFTARARFIGSIDRTQDVGVIYEEPTVAAIVYTDITVDYDFEIGGGMYNAYLTINNVMDTKPPLIANGQPGQQYPTNQGMYDVVGRYFTAGLKFEF</sequence>
<keyword evidence="8 9" id="KW-0998">Cell outer membrane</keyword>
<feature type="compositionally biased region" description="Basic and acidic residues" evidence="12">
    <location>
        <begin position="833"/>
        <end position="842"/>
    </location>
</feature>
<dbReference type="RefSeq" id="WP_369314782.1">
    <property type="nucleotide sequence ID" value="NZ_JBEHZE010000002.1"/>
</dbReference>
<dbReference type="InterPro" id="IPR037066">
    <property type="entry name" value="Plug_dom_sf"/>
</dbReference>
<keyword evidence="4 9" id="KW-0812">Transmembrane</keyword>
<evidence type="ECO:0000256" key="8">
    <source>
        <dbReference type="ARBA" id="ARBA00023237"/>
    </source>
</evidence>
<keyword evidence="3 9" id="KW-1134">Transmembrane beta strand</keyword>
<evidence type="ECO:0000256" key="1">
    <source>
        <dbReference type="ARBA" id="ARBA00004571"/>
    </source>
</evidence>
<dbReference type="InterPro" id="IPR000531">
    <property type="entry name" value="Beta-barrel_TonB"/>
</dbReference>
<evidence type="ECO:0000313" key="16">
    <source>
        <dbReference type="EMBL" id="MEX6634741.1"/>
    </source>
</evidence>
<dbReference type="Gene3D" id="2.40.170.20">
    <property type="entry name" value="TonB-dependent receptor, beta-barrel domain"/>
    <property type="match status" value="1"/>
</dbReference>
<dbReference type="PANTHER" id="PTHR47234:SF3">
    <property type="entry name" value="SECRETIN_TONB SHORT N-TERMINAL DOMAIN-CONTAINING PROTEIN"/>
    <property type="match status" value="1"/>
</dbReference>
<evidence type="ECO:0000256" key="4">
    <source>
        <dbReference type="ARBA" id="ARBA00022692"/>
    </source>
</evidence>
<evidence type="ECO:0000313" key="17">
    <source>
        <dbReference type="Proteomes" id="UP001560685"/>
    </source>
</evidence>
<evidence type="ECO:0000256" key="9">
    <source>
        <dbReference type="PROSITE-ProRule" id="PRU01360"/>
    </source>
</evidence>
<dbReference type="InterPro" id="IPR010916">
    <property type="entry name" value="TonB_box_CS"/>
</dbReference>